<dbReference type="EMBL" id="IACJ01117676">
    <property type="protein sequence ID" value="LAA56521.1"/>
    <property type="molecule type" value="Transcribed_RNA"/>
</dbReference>
<proteinExistence type="predicted"/>
<evidence type="ECO:0000313" key="1">
    <source>
        <dbReference type="EMBL" id="LAA56524.1"/>
    </source>
</evidence>
<reference evidence="1" key="1">
    <citation type="submission" date="2017-07" db="EMBL/GenBank/DDBJ databases">
        <authorList>
            <person name="Mikheyev A."/>
            <person name="Grau M."/>
        </authorList>
    </citation>
    <scope>NUCLEOTIDE SEQUENCE</scope>
    <source>
        <tissue evidence="1">Venom_gland</tissue>
    </source>
</reference>
<reference evidence="1" key="2">
    <citation type="submission" date="2017-11" db="EMBL/GenBank/DDBJ databases">
        <title>Coralsnake Venomics: Analyses of Venom Gland Transcriptomes and Proteomes of Six Brazilian Taxa.</title>
        <authorList>
            <person name="Aird S.D."/>
            <person name="Jorge da Silva N."/>
            <person name="Qiu L."/>
            <person name="Villar-Briones A."/>
            <person name="Aparecida-Saddi V."/>
            <person name="Campos-Telles M.P."/>
            <person name="Grau M."/>
            <person name="Mikheyev A.S."/>
        </authorList>
    </citation>
    <scope>NUCLEOTIDE SEQUENCE</scope>
    <source>
        <tissue evidence="1">Venom_gland</tissue>
    </source>
</reference>
<dbReference type="EMBL" id="IACJ01117677">
    <property type="protein sequence ID" value="LAA56524.1"/>
    <property type="molecule type" value="Transcribed_RNA"/>
</dbReference>
<protein>
    <submittedName>
        <fullName evidence="1">Uncharacterized protein</fullName>
    </submittedName>
</protein>
<accession>A0A2D4G9U3</accession>
<name>A0A2D4G9U3_MICCO</name>
<organism evidence="1">
    <name type="scientific">Micrurus corallinus</name>
    <name type="common">Brazilian coral snake</name>
    <dbReference type="NCBI Taxonomy" id="54390"/>
    <lineage>
        <taxon>Eukaryota</taxon>
        <taxon>Metazoa</taxon>
        <taxon>Chordata</taxon>
        <taxon>Craniata</taxon>
        <taxon>Vertebrata</taxon>
        <taxon>Euteleostomi</taxon>
        <taxon>Lepidosauria</taxon>
        <taxon>Squamata</taxon>
        <taxon>Bifurcata</taxon>
        <taxon>Unidentata</taxon>
        <taxon>Episquamata</taxon>
        <taxon>Toxicofera</taxon>
        <taxon>Serpentes</taxon>
        <taxon>Colubroidea</taxon>
        <taxon>Elapidae</taxon>
        <taxon>Elapinae</taxon>
        <taxon>Micrurus</taxon>
    </lineage>
</organism>
<sequence length="198" mass="22076">MLPYYFHISGDTVYWGAFPEICLLTNRISQRKLPLAVLFVPLQNRGPEVLGAPPPHRGTSDMCHREERGAKSLLRERLPRVMDASSFLGELGLFKFYQHPVAVFGVQENHWLSVSTDLGFVTQNTDFFPLQLFDGVGDVVHLQADMMDSPGLVFLQETPDGALFSQGVQKLQFRVPQLHENCVDPVVGQGKDLAHSGS</sequence>
<dbReference type="AlphaFoldDB" id="A0A2D4G9U3"/>